<dbReference type="AlphaFoldDB" id="A0A7L2H6R6"/>
<dbReference type="GO" id="GO:0032968">
    <property type="term" value="P:positive regulation of transcription elongation by RNA polymerase II"/>
    <property type="evidence" value="ECO:0007669"/>
    <property type="project" value="TreeGrafter"/>
</dbReference>
<accession>A0A7L2H6R6</accession>
<organism evidence="4 5">
    <name type="scientific">Sagittarius serpentarius</name>
    <name type="common">Secretary bird</name>
    <dbReference type="NCBI Taxonomy" id="56258"/>
    <lineage>
        <taxon>Eukaryota</taxon>
        <taxon>Metazoa</taxon>
        <taxon>Chordata</taxon>
        <taxon>Craniata</taxon>
        <taxon>Vertebrata</taxon>
        <taxon>Euteleostomi</taxon>
        <taxon>Archelosauria</taxon>
        <taxon>Archosauria</taxon>
        <taxon>Dinosauria</taxon>
        <taxon>Saurischia</taxon>
        <taxon>Theropoda</taxon>
        <taxon>Coelurosauria</taxon>
        <taxon>Aves</taxon>
        <taxon>Neognathae</taxon>
        <taxon>Neoaves</taxon>
        <taxon>Telluraves</taxon>
        <taxon>Accipitrimorphae</taxon>
        <taxon>Accipitriformes</taxon>
        <taxon>Sagittariidae</taxon>
        <taxon>Sagittarius</taxon>
    </lineage>
</organism>
<dbReference type="EMBL" id="VWYJ01000359">
    <property type="protein sequence ID" value="NXQ92892.1"/>
    <property type="molecule type" value="Genomic_DNA"/>
</dbReference>
<evidence type="ECO:0000313" key="4">
    <source>
        <dbReference type="EMBL" id="NXQ92892.1"/>
    </source>
</evidence>
<protein>
    <submittedName>
        <fullName evidence="4">ELL2 factor</fullName>
    </submittedName>
</protein>
<dbReference type="PROSITE" id="PS51980">
    <property type="entry name" value="OCEL"/>
    <property type="match status" value="1"/>
</dbReference>
<dbReference type="PANTHER" id="PTHR23288:SF8">
    <property type="entry name" value="RNA POLYMERASE II ELONGATION FACTOR ELL2"/>
    <property type="match status" value="1"/>
</dbReference>
<sequence length="81" mass="9898">CAYFSIRKYVTVVSYEQRERYKRDFHAEYDEYRTLHTQIDSITRRFLELDTQWRLLSPESKEHQVKKDKTVKTAFPSSPSY</sequence>
<gene>
    <name evidence="4" type="primary">Ell2</name>
    <name evidence="4" type="ORF">SAGSER_R14344</name>
</gene>
<evidence type="ECO:0000313" key="5">
    <source>
        <dbReference type="Proteomes" id="UP000539599"/>
    </source>
</evidence>
<feature type="non-terminal residue" evidence="4">
    <location>
        <position position="81"/>
    </location>
</feature>
<keyword evidence="5" id="KW-1185">Reference proteome</keyword>
<dbReference type="Gene3D" id="6.10.140.340">
    <property type="match status" value="1"/>
</dbReference>
<dbReference type="GO" id="GO:0042795">
    <property type="term" value="P:snRNA transcription by RNA polymerase II"/>
    <property type="evidence" value="ECO:0007669"/>
    <property type="project" value="TreeGrafter"/>
</dbReference>
<dbReference type="PANTHER" id="PTHR23288">
    <property type="entry name" value="OCCLUDIN AND RNA POLYMERASE II ELONGATION FACTOR ELL"/>
    <property type="match status" value="1"/>
</dbReference>
<dbReference type="GO" id="GO:0008023">
    <property type="term" value="C:transcription elongation factor complex"/>
    <property type="evidence" value="ECO:0007669"/>
    <property type="project" value="TreeGrafter"/>
</dbReference>
<dbReference type="GO" id="GO:0000987">
    <property type="term" value="F:cis-regulatory region sequence-specific DNA binding"/>
    <property type="evidence" value="ECO:0007669"/>
    <property type="project" value="TreeGrafter"/>
</dbReference>
<dbReference type="SUPFAM" id="SSF144292">
    <property type="entry name" value="occludin/ELL-like"/>
    <property type="match status" value="1"/>
</dbReference>
<evidence type="ECO:0000256" key="1">
    <source>
        <dbReference type="ARBA" id="ARBA00009171"/>
    </source>
</evidence>
<evidence type="ECO:0000256" key="2">
    <source>
        <dbReference type="PROSITE-ProRule" id="PRU01324"/>
    </source>
</evidence>
<feature type="domain" description="OCEL" evidence="3">
    <location>
        <begin position="3"/>
        <end position="81"/>
    </location>
</feature>
<feature type="non-terminal residue" evidence="4">
    <location>
        <position position="1"/>
    </location>
</feature>
<dbReference type="InterPro" id="IPR031176">
    <property type="entry name" value="ELL/occludin"/>
</dbReference>
<proteinExistence type="inferred from homology"/>
<reference evidence="4 5" key="1">
    <citation type="submission" date="2019-09" db="EMBL/GenBank/DDBJ databases">
        <title>Bird 10,000 Genomes (B10K) Project - Family phase.</title>
        <authorList>
            <person name="Zhang G."/>
        </authorList>
    </citation>
    <scope>NUCLEOTIDE SEQUENCE [LARGE SCALE GENOMIC DNA]</scope>
    <source>
        <strain evidence="4">B10K-DU-011-38</strain>
        <tissue evidence="4">Muscle</tissue>
    </source>
</reference>
<evidence type="ECO:0000259" key="3">
    <source>
        <dbReference type="PROSITE" id="PS51980"/>
    </source>
</evidence>
<dbReference type="Proteomes" id="UP000539599">
    <property type="component" value="Unassembled WGS sequence"/>
</dbReference>
<comment type="similarity">
    <text evidence="1 2">Belongs to the ELL/occludin family.</text>
</comment>
<comment type="caution">
    <text evidence="4">The sequence shown here is derived from an EMBL/GenBank/DDBJ whole genome shotgun (WGS) entry which is preliminary data.</text>
</comment>
<dbReference type="Pfam" id="PF07303">
    <property type="entry name" value="Occludin_ELL"/>
    <property type="match status" value="1"/>
</dbReference>
<name>A0A7L2H6R6_SAGSE</name>
<dbReference type="InterPro" id="IPR010844">
    <property type="entry name" value="Occludin_ELL"/>
</dbReference>